<evidence type="ECO:0000313" key="2">
    <source>
        <dbReference type="EMBL" id="RTQ46322.1"/>
    </source>
</evidence>
<comment type="caution">
    <text evidence="2">The sequence shown here is derived from an EMBL/GenBank/DDBJ whole genome shotgun (WGS) entry which is preliminary data.</text>
</comment>
<feature type="chain" id="PRO_5018612591" description="DUF1795 domain-containing protein" evidence="1">
    <location>
        <begin position="22"/>
        <end position="205"/>
    </location>
</feature>
<sequence length="205" mass="22420">MIRLITLLGAGGLLLTRPALAQQPATVTPPDTLHLQQVLDGPNPGLVLPGKLAVRKVLGGRARLLLPVDFQPLDRAALEVKYPRDDRPQEVYSDAAISVNLAFQQKPVALTQAQITPALAEQLLTSIRRGFPTAKDYGHGVKTINGRKVAYLEVLTQATDTKVYNLMFVTDVNGRAAIATFNCTEDQVKRWQPVARQMLNPLQVP</sequence>
<dbReference type="AlphaFoldDB" id="A0A3S0J6Z8"/>
<dbReference type="Proteomes" id="UP000282184">
    <property type="component" value="Unassembled WGS sequence"/>
</dbReference>
<organism evidence="2 3">
    <name type="scientific">Hymenobacter gummosus</name>
    <dbReference type="NCBI Taxonomy" id="1776032"/>
    <lineage>
        <taxon>Bacteria</taxon>
        <taxon>Pseudomonadati</taxon>
        <taxon>Bacteroidota</taxon>
        <taxon>Cytophagia</taxon>
        <taxon>Cytophagales</taxon>
        <taxon>Hymenobacteraceae</taxon>
        <taxon>Hymenobacter</taxon>
    </lineage>
</organism>
<dbReference type="RefSeq" id="WP_126695486.1">
    <property type="nucleotide sequence ID" value="NZ_RXOF01000016.1"/>
</dbReference>
<evidence type="ECO:0000256" key="1">
    <source>
        <dbReference type="SAM" id="SignalP"/>
    </source>
</evidence>
<gene>
    <name evidence="2" type="ORF">EJV47_22620</name>
</gene>
<feature type="signal peptide" evidence="1">
    <location>
        <begin position="1"/>
        <end position="21"/>
    </location>
</feature>
<dbReference type="EMBL" id="RXOF01000016">
    <property type="protein sequence ID" value="RTQ46322.1"/>
    <property type="molecule type" value="Genomic_DNA"/>
</dbReference>
<dbReference type="OrthoDB" id="249246at2"/>
<evidence type="ECO:0000313" key="3">
    <source>
        <dbReference type="Proteomes" id="UP000282184"/>
    </source>
</evidence>
<keyword evidence="1" id="KW-0732">Signal</keyword>
<proteinExistence type="predicted"/>
<reference evidence="2 3" key="1">
    <citation type="submission" date="2018-12" db="EMBL/GenBank/DDBJ databases">
        <title>Hymenobacter gummosus sp. nov., isolated from a spring.</title>
        <authorList>
            <person name="Nie L."/>
        </authorList>
    </citation>
    <scope>NUCLEOTIDE SEQUENCE [LARGE SCALE GENOMIC DNA]</scope>
    <source>
        <strain evidence="2 3">KCTC 52166</strain>
    </source>
</reference>
<keyword evidence="3" id="KW-1185">Reference proteome</keyword>
<name>A0A3S0J6Z8_9BACT</name>
<protein>
    <recommendedName>
        <fullName evidence="4">DUF1795 domain-containing protein</fullName>
    </recommendedName>
</protein>
<accession>A0A3S0J6Z8</accession>
<evidence type="ECO:0008006" key="4">
    <source>
        <dbReference type="Google" id="ProtNLM"/>
    </source>
</evidence>